<comment type="function">
    <text evidence="3">Is involved in the conjugation of reduced glutathione to a wide number of exogenous and endogenous hydrophobic electrophiles.</text>
</comment>
<evidence type="ECO:0000256" key="3">
    <source>
        <dbReference type="RuleBase" id="RU369102"/>
    </source>
</evidence>
<dbReference type="InterPro" id="IPR036249">
    <property type="entry name" value="Thioredoxin-like_sf"/>
</dbReference>
<comment type="caution">
    <text evidence="5">The sequence shown here is derived from an EMBL/GenBank/DDBJ whole genome shotgun (WGS) entry which is preliminary data.</text>
</comment>
<dbReference type="InterPro" id="IPR004045">
    <property type="entry name" value="Glutathione_S-Trfase_N"/>
</dbReference>
<accession>A0AAE1M562</accession>
<dbReference type="SUPFAM" id="SSF52833">
    <property type="entry name" value="Thioredoxin-like"/>
    <property type="match status" value="1"/>
</dbReference>
<keyword evidence="3" id="KW-0963">Cytoplasm</keyword>
<name>A0AAE1M562_9FABA</name>
<dbReference type="AlphaFoldDB" id="A0AAE1M562"/>
<dbReference type="CDD" id="cd03058">
    <property type="entry name" value="GST_N_Tau"/>
    <property type="match status" value="1"/>
</dbReference>
<comment type="similarity">
    <text evidence="3">Belongs to the GST superfamily.</text>
</comment>
<dbReference type="EMBL" id="JAWXYG010000015">
    <property type="protein sequence ID" value="KAK4253465.1"/>
    <property type="molecule type" value="Genomic_DNA"/>
</dbReference>
<dbReference type="PROSITE" id="PS50404">
    <property type="entry name" value="GST_NTER"/>
    <property type="match status" value="1"/>
</dbReference>
<dbReference type="GO" id="GO:0004364">
    <property type="term" value="F:glutathione transferase activity"/>
    <property type="evidence" value="ECO:0007669"/>
    <property type="project" value="UniProtKB-UniRule"/>
</dbReference>
<evidence type="ECO:0000259" key="4">
    <source>
        <dbReference type="PROSITE" id="PS50404"/>
    </source>
</evidence>
<dbReference type="PANTHER" id="PTHR11260">
    <property type="entry name" value="GLUTATHIONE S-TRANSFERASE, GST, SUPERFAMILY, GST DOMAIN CONTAINING"/>
    <property type="match status" value="1"/>
</dbReference>
<keyword evidence="6" id="KW-1185">Reference proteome</keyword>
<comment type="catalytic activity">
    <reaction evidence="2 3">
        <text>RX + glutathione = an S-substituted glutathione + a halide anion + H(+)</text>
        <dbReference type="Rhea" id="RHEA:16437"/>
        <dbReference type="ChEBI" id="CHEBI:15378"/>
        <dbReference type="ChEBI" id="CHEBI:16042"/>
        <dbReference type="ChEBI" id="CHEBI:17792"/>
        <dbReference type="ChEBI" id="CHEBI:57925"/>
        <dbReference type="ChEBI" id="CHEBI:90779"/>
        <dbReference type="EC" id="2.5.1.18"/>
    </reaction>
</comment>
<evidence type="ECO:0000256" key="2">
    <source>
        <dbReference type="ARBA" id="ARBA00047960"/>
    </source>
</evidence>
<dbReference type="EC" id="2.5.1.18" evidence="3"/>
<reference evidence="5" key="1">
    <citation type="submission" date="2023-10" db="EMBL/GenBank/DDBJ databases">
        <title>Chromosome-level genome of the transformable northern wattle, Acacia crassicarpa.</title>
        <authorList>
            <person name="Massaro I."/>
            <person name="Sinha N.R."/>
            <person name="Poethig S."/>
            <person name="Leichty A.R."/>
        </authorList>
    </citation>
    <scope>NUCLEOTIDE SEQUENCE</scope>
    <source>
        <strain evidence="5">Acra3RX</strain>
        <tissue evidence="5">Leaf</tissue>
    </source>
</reference>
<dbReference type="InterPro" id="IPR045073">
    <property type="entry name" value="Omega/Tau-like"/>
</dbReference>
<keyword evidence="1 3" id="KW-0808">Transferase</keyword>
<dbReference type="Pfam" id="PF02798">
    <property type="entry name" value="GST_N"/>
    <property type="match status" value="1"/>
</dbReference>
<protein>
    <recommendedName>
        <fullName evidence="3">Glutathione S-transferase</fullName>
        <ecNumber evidence="3">2.5.1.18</ecNumber>
    </recommendedName>
</protein>
<comment type="subcellular location">
    <subcellularLocation>
        <location evidence="3">Cytoplasm</location>
        <location evidence="3">Cytosol</location>
    </subcellularLocation>
</comment>
<dbReference type="PANTHER" id="PTHR11260:SF781">
    <property type="entry name" value="GLUTATHIONE S-TRANSFERASE U19"/>
    <property type="match status" value="1"/>
</dbReference>
<evidence type="ECO:0000313" key="6">
    <source>
        <dbReference type="Proteomes" id="UP001293593"/>
    </source>
</evidence>
<dbReference type="GO" id="GO:0005829">
    <property type="term" value="C:cytosol"/>
    <property type="evidence" value="ECO:0007669"/>
    <property type="project" value="UniProtKB-SubCell"/>
</dbReference>
<feature type="domain" description="GST N-terminal" evidence="4">
    <location>
        <begin position="2"/>
        <end position="83"/>
    </location>
</feature>
<sequence>MEQVILLGFWTSPCVMRVKIALMEKGIEFEYKEEDIFEDQNKSQLLLKSNPIHKKVPVLIHNSRPICESLIILQYIDEVWKHK</sequence>
<evidence type="ECO:0000256" key="1">
    <source>
        <dbReference type="ARBA" id="ARBA00022679"/>
    </source>
</evidence>
<gene>
    <name evidence="5" type="ORF">QN277_010133</name>
</gene>
<evidence type="ECO:0000313" key="5">
    <source>
        <dbReference type="EMBL" id="KAK4253465.1"/>
    </source>
</evidence>
<dbReference type="Gene3D" id="3.40.30.10">
    <property type="entry name" value="Glutaredoxin"/>
    <property type="match status" value="1"/>
</dbReference>
<proteinExistence type="inferred from homology"/>
<dbReference type="GO" id="GO:0006749">
    <property type="term" value="P:glutathione metabolic process"/>
    <property type="evidence" value="ECO:0007669"/>
    <property type="project" value="TreeGrafter"/>
</dbReference>
<dbReference type="Proteomes" id="UP001293593">
    <property type="component" value="Unassembled WGS sequence"/>
</dbReference>
<dbReference type="FunFam" id="3.40.30.10:FF:000014">
    <property type="entry name" value="Tau class glutathione S-transferase"/>
    <property type="match status" value="1"/>
</dbReference>
<organism evidence="5 6">
    <name type="scientific">Acacia crassicarpa</name>
    <name type="common">northern wattle</name>
    <dbReference type="NCBI Taxonomy" id="499986"/>
    <lineage>
        <taxon>Eukaryota</taxon>
        <taxon>Viridiplantae</taxon>
        <taxon>Streptophyta</taxon>
        <taxon>Embryophyta</taxon>
        <taxon>Tracheophyta</taxon>
        <taxon>Spermatophyta</taxon>
        <taxon>Magnoliopsida</taxon>
        <taxon>eudicotyledons</taxon>
        <taxon>Gunneridae</taxon>
        <taxon>Pentapetalae</taxon>
        <taxon>rosids</taxon>
        <taxon>fabids</taxon>
        <taxon>Fabales</taxon>
        <taxon>Fabaceae</taxon>
        <taxon>Caesalpinioideae</taxon>
        <taxon>mimosoid clade</taxon>
        <taxon>Acacieae</taxon>
        <taxon>Acacia</taxon>
    </lineage>
</organism>